<keyword evidence="2" id="KW-0547">Nucleotide-binding</keyword>
<keyword evidence="1" id="KW-0808">Transferase</keyword>
<dbReference type="PANTHER" id="PTHR48016:SF9">
    <property type="entry name" value="MITOGEN-ACTIVATED PROTEIN KINASE KINASE KINASE 14"/>
    <property type="match status" value="1"/>
</dbReference>
<dbReference type="GO" id="GO:0007249">
    <property type="term" value="P:canonical NF-kappaB signal transduction"/>
    <property type="evidence" value="ECO:0007669"/>
    <property type="project" value="TreeGrafter"/>
</dbReference>
<gene>
    <name evidence="8" type="primary">map3k14a</name>
</gene>
<dbReference type="SMART" id="SM00220">
    <property type="entry name" value="S_TKc"/>
    <property type="match status" value="1"/>
</dbReference>
<dbReference type="Pfam" id="PF00069">
    <property type="entry name" value="Pkinase"/>
    <property type="match status" value="1"/>
</dbReference>
<keyword evidence="3 8" id="KW-0418">Kinase</keyword>
<evidence type="ECO:0000256" key="1">
    <source>
        <dbReference type="ARBA" id="ARBA00022679"/>
    </source>
</evidence>
<dbReference type="PANTHER" id="PTHR48016">
    <property type="entry name" value="MAP KINASE KINASE KINASE SSK2-RELATED-RELATED"/>
    <property type="match status" value="1"/>
</dbReference>
<feature type="region of interest" description="Disordered" evidence="5">
    <location>
        <begin position="370"/>
        <end position="398"/>
    </location>
</feature>
<organism evidence="7 8">
    <name type="scientific">Chanos chanos</name>
    <name type="common">Milkfish</name>
    <name type="synonym">Mugil chanos</name>
    <dbReference type="NCBI Taxonomy" id="29144"/>
    <lineage>
        <taxon>Eukaryota</taxon>
        <taxon>Metazoa</taxon>
        <taxon>Chordata</taxon>
        <taxon>Craniata</taxon>
        <taxon>Vertebrata</taxon>
        <taxon>Euteleostomi</taxon>
        <taxon>Actinopterygii</taxon>
        <taxon>Neopterygii</taxon>
        <taxon>Teleostei</taxon>
        <taxon>Ostariophysi</taxon>
        <taxon>Gonorynchiformes</taxon>
        <taxon>Chanidae</taxon>
        <taxon>Chanos</taxon>
    </lineage>
</organism>
<reference evidence="8" key="1">
    <citation type="submission" date="2025-08" db="UniProtKB">
        <authorList>
            <consortium name="RefSeq"/>
        </authorList>
    </citation>
    <scope>IDENTIFICATION</scope>
</reference>
<accession>A0A6J2X069</accession>
<evidence type="ECO:0000313" key="7">
    <source>
        <dbReference type="Proteomes" id="UP000504632"/>
    </source>
</evidence>
<dbReference type="InParanoid" id="A0A6J2X069"/>
<dbReference type="InterPro" id="IPR000719">
    <property type="entry name" value="Prot_kinase_dom"/>
</dbReference>
<dbReference type="PROSITE" id="PS50011">
    <property type="entry name" value="PROTEIN_KINASE_DOM"/>
    <property type="match status" value="1"/>
</dbReference>
<evidence type="ECO:0000259" key="6">
    <source>
        <dbReference type="PROSITE" id="PS50011"/>
    </source>
</evidence>
<dbReference type="RefSeq" id="XP_030649781.1">
    <property type="nucleotide sequence ID" value="XM_030793921.1"/>
</dbReference>
<dbReference type="PROSITE" id="PS00108">
    <property type="entry name" value="PROTEIN_KINASE_ST"/>
    <property type="match status" value="1"/>
</dbReference>
<dbReference type="CTD" id="100004261"/>
<dbReference type="GeneID" id="115829753"/>
<feature type="compositionally biased region" description="Low complexity" evidence="5">
    <location>
        <begin position="507"/>
        <end position="525"/>
    </location>
</feature>
<feature type="compositionally biased region" description="Basic and acidic residues" evidence="5">
    <location>
        <begin position="546"/>
        <end position="573"/>
    </location>
</feature>
<dbReference type="FunCoup" id="A0A6J2X069">
    <property type="interactions" value="1275"/>
</dbReference>
<feature type="region of interest" description="Disordered" evidence="5">
    <location>
        <begin position="94"/>
        <end position="130"/>
    </location>
</feature>
<dbReference type="InterPro" id="IPR050538">
    <property type="entry name" value="MAP_kinase_kinase_kinase"/>
</dbReference>
<dbReference type="InterPro" id="IPR011009">
    <property type="entry name" value="Kinase-like_dom_sf"/>
</dbReference>
<name>A0A6J2X069_CHACN</name>
<dbReference type="Gene3D" id="1.10.510.10">
    <property type="entry name" value="Transferase(Phosphotransferase) domain 1"/>
    <property type="match status" value="1"/>
</dbReference>
<keyword evidence="4" id="KW-0067">ATP-binding</keyword>
<evidence type="ECO:0000256" key="5">
    <source>
        <dbReference type="SAM" id="MobiDB-lite"/>
    </source>
</evidence>
<proteinExistence type="predicted"/>
<dbReference type="AlphaFoldDB" id="A0A6J2X069"/>
<dbReference type="SUPFAM" id="SSF56112">
    <property type="entry name" value="Protein kinase-like (PK-like)"/>
    <property type="match status" value="1"/>
</dbReference>
<dbReference type="GO" id="GO:0004672">
    <property type="term" value="F:protein kinase activity"/>
    <property type="evidence" value="ECO:0007669"/>
    <property type="project" value="InterPro"/>
</dbReference>
<evidence type="ECO:0000313" key="8">
    <source>
        <dbReference type="RefSeq" id="XP_030649781.1"/>
    </source>
</evidence>
<dbReference type="GO" id="GO:0005524">
    <property type="term" value="F:ATP binding"/>
    <property type="evidence" value="ECO:0007669"/>
    <property type="project" value="UniProtKB-KW"/>
</dbReference>
<keyword evidence="7" id="KW-1185">Reference proteome</keyword>
<evidence type="ECO:0000256" key="4">
    <source>
        <dbReference type="ARBA" id="ARBA00022840"/>
    </source>
</evidence>
<feature type="domain" description="Protein kinase" evidence="6">
    <location>
        <begin position="230"/>
        <end position="482"/>
    </location>
</feature>
<dbReference type="Proteomes" id="UP000504632">
    <property type="component" value="Chromosome 16"/>
</dbReference>
<dbReference type="OrthoDB" id="5836549at2759"/>
<evidence type="ECO:0000256" key="3">
    <source>
        <dbReference type="ARBA" id="ARBA00022777"/>
    </source>
</evidence>
<dbReference type="InterPro" id="IPR008271">
    <property type="entry name" value="Ser/Thr_kinase_AS"/>
</dbReference>
<sequence>MAVRKRVLNSTLPFSAPNLNKQKAFCASYSSSGDESEQGSEEAKEEGKKEVFIQRILSVITHGTAKHVGTEPLCLEKSPMSIIAQAECESQDSQEFCPNNSRLPKPQHNTPTESLSIQETEPPSPTHNQWSQTQLTSIPIHLHYAQQDEVSLGSDLSGGGDCSLAVAALRGSVSQGDRCYVPAFAKELEREVQVSEDDSESESKSYVNEGILFNEKQQPVDYEYREGREYDLCERLRQGSYGDVYKGRDRTTGFTFAAKKIPLSKFRSEEVGTWSALQSHRVVELFGTVREGSNIILFMELKKDSVAQLLKERGRFPEDLSLHYLGQVLDALMYMHKKRIVHMDIKADNVLLSEDGKDAFLCDFGQSERTDEQGKSISASQGPKGTETHMSPEVVRGERVSTKTDLWSSCCMFLHMLNGCQPWTRYYSRPLYLKIADEPPPVRETPPDCSSHTAEVIKAGLQKDPEKRDTAEKLKLKVREAIKNVGGPKGPIRGGAYLPPLRKQDVPGSSQSDTPTSSDHTPSSGASELQWMSSGKKRSEGGQQNQRKESMNKGTAEEPEKEKKEKMDKKRNEPSPFPRSQNRHPSPSPRCERHTTGPEQELRKLETEFCLESLSQLHSVEKQEEMFSVLSSDCPSSKEHWEKRDSGRWSLGSDEDFCSDVFSYNSQSDGQSFSVDWLGRVHQPPPRCFDGVDVCIRDFNGKCLRIREAPRVTVGHIAKGISEQISLSVFSLQSEDGRMVAHDEEVQKSGLFLRCVPAPDCNHALGYKPASCGCHASSCRHASCCSSPWKWRIQNGELQTLPSKF</sequence>
<feature type="region of interest" description="Disordered" evidence="5">
    <location>
        <begin position="484"/>
        <end position="598"/>
    </location>
</feature>
<protein>
    <submittedName>
        <fullName evidence="8">Mitogen-activated protein kinase kinase kinase 14</fullName>
    </submittedName>
</protein>
<evidence type="ECO:0000256" key="2">
    <source>
        <dbReference type="ARBA" id="ARBA00022741"/>
    </source>
</evidence>
<dbReference type="Gene3D" id="3.30.200.20">
    <property type="entry name" value="Phosphorylase Kinase, domain 1"/>
    <property type="match status" value="1"/>
</dbReference>